<keyword evidence="1" id="KW-0732">Signal</keyword>
<name>A0A7M7QHG8_NASVI</name>
<protein>
    <submittedName>
        <fullName evidence="2">Uncharacterized protein</fullName>
    </submittedName>
</protein>
<dbReference type="RefSeq" id="XP_031786849.1">
    <property type="nucleotide sequence ID" value="XM_031930989.1"/>
</dbReference>
<dbReference type="PANTHER" id="PTHR47890">
    <property type="entry name" value="LD24308P"/>
    <property type="match status" value="1"/>
</dbReference>
<dbReference type="PANTHER" id="PTHR47890:SF1">
    <property type="entry name" value="LD24308P"/>
    <property type="match status" value="1"/>
</dbReference>
<dbReference type="RefSeq" id="XP_031786848.1">
    <property type="nucleotide sequence ID" value="XM_031930988.1"/>
</dbReference>
<reference evidence="2" key="1">
    <citation type="submission" date="2021-01" db="UniProtKB">
        <authorList>
            <consortium name="EnsemblMetazoa"/>
        </authorList>
    </citation>
    <scope>IDENTIFICATION</scope>
</reference>
<feature type="signal peptide" evidence="1">
    <location>
        <begin position="1"/>
        <end position="24"/>
    </location>
</feature>
<evidence type="ECO:0000256" key="1">
    <source>
        <dbReference type="SAM" id="SignalP"/>
    </source>
</evidence>
<proteinExistence type="predicted"/>
<dbReference type="GeneID" id="100117668"/>
<keyword evidence="3" id="KW-1185">Reference proteome</keyword>
<dbReference type="EnsemblMetazoa" id="XM_031930990">
    <property type="protein sequence ID" value="XP_031786850"/>
    <property type="gene ID" value="LOC100117668"/>
</dbReference>
<sequence>MARSTSLLCLLLLALVCQQPNVNANPFLTAKKVLDYAVNLYQKVDKLQKFLSTELNEDSKTETDEKSIVELEIYKKMDQLSTDFQDLRDRILDKMSNGLKDKLTEKTDELFKHVKDVQRLYKTFLDFFANAQNYESTELKDFANVATTFSLVELKATIERLHEALVDLDVRRDSIITILSRESSAADTMCIRGESSQQLIHTLYKTVVLTDAKGLLVTLYSYGLKETFENRTYEFRKNKEIADFYERTVNTFSKVRDAMADASREVWRCDTEKHEKDVTYSKLQEVFQGFFVYEPDTTRSNWHAAVFRCSALKDDRLRCKSAPCKAQPEERRCTGHLRDCQSIAHNMQLCHSPPGSDRRYDWMKTGAGTLYGRDGPCANTQGIWDIPPYLIENCLCNCESEQRDADRYFSLLDVTSDVDQNKVVTGVRLRKHNHVFHIQIQQGTLEANGTISGTLEWKEIKEISSSDLLSDKVSKHFYKVIANPHENFDKEFKYDDWTEFYKNDLVYAVTYDQNTVYLDDLDSGPNALLTGLRFQQVNDDLRLEIQSTPFDYTTGKLKTDQSSWTANTNTRPTRHEVFLTDPDDPTRTKESDNFSKNKQFVRFRMTDLRHDLGQYTVPFLDLQDAVTTPALPISGAGLFHRGRLHSGGFLGFKLIHYDFTPHLSNV</sequence>
<dbReference type="RefSeq" id="XP_031786850.1">
    <property type="nucleotide sequence ID" value="XM_031930990.1"/>
</dbReference>
<dbReference type="Pfam" id="PF16061">
    <property type="entry name" value="DUF4803"/>
    <property type="match status" value="1"/>
</dbReference>
<dbReference type="EnsemblMetazoa" id="XM_031930989">
    <property type="protein sequence ID" value="XP_031786849"/>
    <property type="gene ID" value="LOC100117668"/>
</dbReference>
<dbReference type="InterPro" id="IPR032062">
    <property type="entry name" value="DUF4803"/>
</dbReference>
<dbReference type="OrthoDB" id="7655935at2759"/>
<dbReference type="Proteomes" id="UP000002358">
    <property type="component" value="Chromosome 5"/>
</dbReference>
<dbReference type="InParanoid" id="A0A7M7QHG8"/>
<accession>A0A7M7QHG8</accession>
<evidence type="ECO:0000313" key="2">
    <source>
        <dbReference type="EnsemblMetazoa" id="XP_031786850"/>
    </source>
</evidence>
<feature type="chain" id="PRO_5036207765" evidence="1">
    <location>
        <begin position="25"/>
        <end position="666"/>
    </location>
</feature>
<evidence type="ECO:0000313" key="3">
    <source>
        <dbReference type="Proteomes" id="UP000002358"/>
    </source>
</evidence>
<dbReference type="AlphaFoldDB" id="A0A7M7QHG8"/>
<organism evidence="2 3">
    <name type="scientific">Nasonia vitripennis</name>
    <name type="common">Parasitic wasp</name>
    <dbReference type="NCBI Taxonomy" id="7425"/>
    <lineage>
        <taxon>Eukaryota</taxon>
        <taxon>Metazoa</taxon>
        <taxon>Ecdysozoa</taxon>
        <taxon>Arthropoda</taxon>
        <taxon>Hexapoda</taxon>
        <taxon>Insecta</taxon>
        <taxon>Pterygota</taxon>
        <taxon>Neoptera</taxon>
        <taxon>Endopterygota</taxon>
        <taxon>Hymenoptera</taxon>
        <taxon>Apocrita</taxon>
        <taxon>Proctotrupomorpha</taxon>
        <taxon>Chalcidoidea</taxon>
        <taxon>Pteromalidae</taxon>
        <taxon>Pteromalinae</taxon>
        <taxon>Nasonia</taxon>
    </lineage>
</organism>
<dbReference type="EnsemblMetazoa" id="XM_031930988">
    <property type="protein sequence ID" value="XP_031786848"/>
    <property type="gene ID" value="LOC100117668"/>
</dbReference>